<dbReference type="AlphaFoldDB" id="A0A5B7DU83"/>
<protein>
    <submittedName>
        <fullName evidence="2">Uncharacterized protein</fullName>
    </submittedName>
</protein>
<reference evidence="2 3" key="1">
    <citation type="submission" date="2019-05" db="EMBL/GenBank/DDBJ databases">
        <title>Another draft genome of Portunus trituberculatus and its Hox gene families provides insights of decapod evolution.</title>
        <authorList>
            <person name="Jeong J.-H."/>
            <person name="Song I."/>
            <person name="Kim S."/>
            <person name="Choi T."/>
            <person name="Kim D."/>
            <person name="Ryu S."/>
            <person name="Kim W."/>
        </authorList>
    </citation>
    <scope>NUCLEOTIDE SEQUENCE [LARGE SCALE GENOMIC DNA]</scope>
    <source>
        <tissue evidence="2">Muscle</tissue>
    </source>
</reference>
<feature type="region of interest" description="Disordered" evidence="1">
    <location>
        <begin position="1"/>
        <end position="25"/>
    </location>
</feature>
<gene>
    <name evidence="2" type="ORF">E2C01_017697</name>
</gene>
<keyword evidence="3" id="KW-1185">Reference proteome</keyword>
<dbReference type="EMBL" id="VSRR010001350">
    <property type="protein sequence ID" value="MPC24609.1"/>
    <property type="molecule type" value="Genomic_DNA"/>
</dbReference>
<organism evidence="2 3">
    <name type="scientific">Portunus trituberculatus</name>
    <name type="common">Swimming crab</name>
    <name type="synonym">Neptunus trituberculatus</name>
    <dbReference type="NCBI Taxonomy" id="210409"/>
    <lineage>
        <taxon>Eukaryota</taxon>
        <taxon>Metazoa</taxon>
        <taxon>Ecdysozoa</taxon>
        <taxon>Arthropoda</taxon>
        <taxon>Crustacea</taxon>
        <taxon>Multicrustacea</taxon>
        <taxon>Malacostraca</taxon>
        <taxon>Eumalacostraca</taxon>
        <taxon>Eucarida</taxon>
        <taxon>Decapoda</taxon>
        <taxon>Pleocyemata</taxon>
        <taxon>Brachyura</taxon>
        <taxon>Eubrachyura</taxon>
        <taxon>Portunoidea</taxon>
        <taxon>Portunidae</taxon>
        <taxon>Portuninae</taxon>
        <taxon>Portunus</taxon>
    </lineage>
</organism>
<proteinExistence type="predicted"/>
<evidence type="ECO:0000256" key="1">
    <source>
        <dbReference type="SAM" id="MobiDB-lite"/>
    </source>
</evidence>
<accession>A0A5B7DU83</accession>
<name>A0A5B7DU83_PORTR</name>
<evidence type="ECO:0000313" key="2">
    <source>
        <dbReference type="EMBL" id="MPC24609.1"/>
    </source>
</evidence>
<evidence type="ECO:0000313" key="3">
    <source>
        <dbReference type="Proteomes" id="UP000324222"/>
    </source>
</evidence>
<comment type="caution">
    <text evidence="2">The sequence shown here is derived from an EMBL/GenBank/DDBJ whole genome shotgun (WGS) entry which is preliminary data.</text>
</comment>
<sequence length="140" mass="15089">MEEEENAEPQLGNAQLVEGQQQRGENNRSRTLLVVGDNYKRDAEHDLAALPLVRRGAVTVCDEGVVRVVFVEDVVMVWVEGVVTVYVEGVVMVCVEGVVTVYVEGVVMVCVKGVVTETEGTDDQGAGHEVATGQTTLSQN</sequence>
<dbReference type="Proteomes" id="UP000324222">
    <property type="component" value="Unassembled WGS sequence"/>
</dbReference>
<feature type="region of interest" description="Disordered" evidence="1">
    <location>
        <begin position="119"/>
        <end position="140"/>
    </location>
</feature>